<dbReference type="Gene3D" id="3.40.50.300">
    <property type="entry name" value="P-loop containing nucleotide triphosphate hydrolases"/>
    <property type="match status" value="1"/>
</dbReference>
<dbReference type="InterPro" id="IPR000863">
    <property type="entry name" value="Sulfotransferase_dom"/>
</dbReference>
<evidence type="ECO:0000313" key="5">
    <source>
        <dbReference type="Ensembl" id="ENSPNYP00000008573.1"/>
    </source>
</evidence>
<protein>
    <recommendedName>
        <fullName evidence="3">Sulfotransferase</fullName>
        <ecNumber evidence="3">2.8.2.-</ecNumber>
    </recommendedName>
</protein>
<comment type="similarity">
    <text evidence="1 3">Belongs to the sulfotransferase 1 family.</text>
</comment>
<dbReference type="PANTHER" id="PTHR11783">
    <property type="entry name" value="SULFOTRANSFERASE SULT"/>
    <property type="match status" value="1"/>
</dbReference>
<sequence>TLEINLESKMEVRPRPELFDFHGVGMITDFTENWDNIQNFKARPDDILIATYPKAGTTWVSYILDLLYFAHMGQDRQTSIPLHDRVPFLEICEPPMPKGTDLADKLPTTPRLIKTHLPVQFVPKSFWEQRCRVVYVARNAKDNAVSYFHFERMDSGMPEPGKWSTFRQNFMEGKMVFGSWYDHVNAVLKYAIYNKAHYIKKYRLCSFLSLSPSPEEKERVKASNEQFDEDYKQKMKNPDLKFRYEI</sequence>
<accession>A0A3B4FF33</accession>
<dbReference type="AlphaFoldDB" id="A0A3B4FF33"/>
<dbReference type="GO" id="GO:0008146">
    <property type="term" value="F:sulfotransferase activity"/>
    <property type="evidence" value="ECO:0007669"/>
    <property type="project" value="InterPro"/>
</dbReference>
<evidence type="ECO:0000256" key="3">
    <source>
        <dbReference type="RuleBase" id="RU361155"/>
    </source>
</evidence>
<proteinExistence type="inferred from homology"/>
<name>A0A3B4FF33_9CICH</name>
<dbReference type="Pfam" id="PF00685">
    <property type="entry name" value="Sulfotransfer_1"/>
    <property type="match status" value="1"/>
</dbReference>
<keyword evidence="2 3" id="KW-0808">Transferase</keyword>
<dbReference type="EC" id="2.8.2.-" evidence="3"/>
<organism evidence="5">
    <name type="scientific">Pundamilia nyererei</name>
    <dbReference type="NCBI Taxonomy" id="303518"/>
    <lineage>
        <taxon>Eukaryota</taxon>
        <taxon>Metazoa</taxon>
        <taxon>Chordata</taxon>
        <taxon>Craniata</taxon>
        <taxon>Vertebrata</taxon>
        <taxon>Euteleostomi</taxon>
        <taxon>Actinopterygii</taxon>
        <taxon>Neopterygii</taxon>
        <taxon>Teleostei</taxon>
        <taxon>Neoteleostei</taxon>
        <taxon>Acanthomorphata</taxon>
        <taxon>Ovalentaria</taxon>
        <taxon>Cichlomorphae</taxon>
        <taxon>Cichliformes</taxon>
        <taxon>Cichlidae</taxon>
        <taxon>African cichlids</taxon>
        <taxon>Pseudocrenilabrinae</taxon>
        <taxon>Haplochromini</taxon>
        <taxon>Pundamilia</taxon>
    </lineage>
</organism>
<dbReference type="SUPFAM" id="SSF52540">
    <property type="entry name" value="P-loop containing nucleoside triphosphate hydrolases"/>
    <property type="match status" value="1"/>
</dbReference>
<evidence type="ECO:0000256" key="2">
    <source>
        <dbReference type="ARBA" id="ARBA00022679"/>
    </source>
</evidence>
<evidence type="ECO:0000259" key="4">
    <source>
        <dbReference type="Pfam" id="PF00685"/>
    </source>
</evidence>
<evidence type="ECO:0000256" key="1">
    <source>
        <dbReference type="ARBA" id="ARBA00005771"/>
    </source>
</evidence>
<dbReference type="GeneTree" id="ENSGT00940000163342"/>
<feature type="domain" description="Sulfotransferase" evidence="4">
    <location>
        <begin position="44"/>
        <end position="197"/>
    </location>
</feature>
<dbReference type="Ensembl" id="ENSPNYT00000008778.1">
    <property type="protein sequence ID" value="ENSPNYP00000008573.1"/>
    <property type="gene ID" value="ENSPNYG00000006266.1"/>
</dbReference>
<dbReference type="InterPro" id="IPR027417">
    <property type="entry name" value="P-loop_NTPase"/>
</dbReference>
<reference evidence="5" key="1">
    <citation type="submission" date="2023-09" db="UniProtKB">
        <authorList>
            <consortium name="Ensembl"/>
        </authorList>
    </citation>
    <scope>IDENTIFICATION</scope>
</reference>